<organism evidence="14 15">
    <name type="scientific">Sulfobacillus benefaciens</name>
    <dbReference type="NCBI Taxonomy" id="453960"/>
    <lineage>
        <taxon>Bacteria</taxon>
        <taxon>Bacillati</taxon>
        <taxon>Bacillota</taxon>
        <taxon>Clostridia</taxon>
        <taxon>Eubacteriales</taxon>
        <taxon>Clostridiales Family XVII. Incertae Sedis</taxon>
        <taxon>Sulfobacillus</taxon>
    </lineage>
</organism>
<dbReference type="EC" id="2.5.1.47" evidence="4 12"/>
<feature type="binding site" evidence="10">
    <location>
        <position position="266"/>
    </location>
    <ligand>
        <name>pyridoxal 5'-phosphate</name>
        <dbReference type="ChEBI" id="CHEBI:597326"/>
    </ligand>
</feature>
<evidence type="ECO:0000256" key="2">
    <source>
        <dbReference type="ARBA" id="ARBA00004962"/>
    </source>
</evidence>
<sequence length="312" mass="32984">MRTFDSVGDLIGRTPLVKLSRISELRQCNVYGKLESFNPGGSVKDRIALNMVIHAERDGILKPGGVIIEPTSGNTGVGLAMVAATRGYRCILTMPDTASIERRLLFQAFGAEVELTPGKNGMTGAINRAKELEHEIQGAISLHQFDNPANPEIHRLTTGPEIWEDTDGTVGAVIAGIGTGGTLTGVGQFLKEKNATVKMIGVEPAESAVISGGNPGPHKIQGIGAGFVPNTLDVSVLDGIIAITSEEAFASARELARTEGLLVGISSGAAIAAANRWLMQEHYENATIVVVLPDSGERYLSTALYREEVRGV</sequence>
<evidence type="ECO:0000256" key="6">
    <source>
        <dbReference type="ARBA" id="ARBA00022679"/>
    </source>
</evidence>
<comment type="caution">
    <text evidence="14">The sequence shown here is derived from an EMBL/GenBank/DDBJ whole genome shotgun (WGS) entry which is preliminary data.</text>
</comment>
<evidence type="ECO:0000256" key="1">
    <source>
        <dbReference type="ARBA" id="ARBA00001933"/>
    </source>
</evidence>
<proteinExistence type="inferred from homology"/>
<dbReference type="InterPro" id="IPR005856">
    <property type="entry name" value="Cys_synth"/>
</dbReference>
<dbReference type="CDD" id="cd01561">
    <property type="entry name" value="CBS_like"/>
    <property type="match status" value="1"/>
</dbReference>
<evidence type="ECO:0000256" key="10">
    <source>
        <dbReference type="PIRSR" id="PIRSR605856-50"/>
    </source>
</evidence>
<evidence type="ECO:0000313" key="14">
    <source>
        <dbReference type="EMBL" id="PSR26258.1"/>
    </source>
</evidence>
<keyword evidence="8 12" id="KW-0198">Cysteine biosynthesis</keyword>
<evidence type="ECO:0000256" key="12">
    <source>
        <dbReference type="RuleBase" id="RU003985"/>
    </source>
</evidence>
<dbReference type="GO" id="GO:0006535">
    <property type="term" value="P:cysteine biosynthetic process from serine"/>
    <property type="evidence" value="ECO:0007669"/>
    <property type="project" value="UniProtKB-UniRule"/>
</dbReference>
<dbReference type="UniPathway" id="UPA00136">
    <property type="reaction ID" value="UER00200"/>
</dbReference>
<dbReference type="PROSITE" id="PS00901">
    <property type="entry name" value="CYS_SYNTHASE"/>
    <property type="match status" value="1"/>
</dbReference>
<keyword evidence="6 12" id="KW-0808">Transferase</keyword>
<evidence type="ECO:0000256" key="5">
    <source>
        <dbReference type="ARBA" id="ARBA00022605"/>
    </source>
</evidence>
<reference evidence="14 15" key="1">
    <citation type="journal article" date="2014" name="BMC Genomics">
        <title>Comparison of environmental and isolate Sulfobacillus genomes reveals diverse carbon, sulfur, nitrogen, and hydrogen metabolisms.</title>
        <authorList>
            <person name="Justice N.B."/>
            <person name="Norman A."/>
            <person name="Brown C.T."/>
            <person name="Singh A."/>
            <person name="Thomas B.C."/>
            <person name="Banfield J.F."/>
        </authorList>
    </citation>
    <scope>NUCLEOTIDE SEQUENCE [LARGE SCALE GENOMIC DNA]</scope>
    <source>
        <strain evidence="14">AMDSBA1</strain>
    </source>
</reference>
<dbReference type="Gene3D" id="3.40.50.1100">
    <property type="match status" value="2"/>
</dbReference>
<evidence type="ECO:0000259" key="13">
    <source>
        <dbReference type="Pfam" id="PF00291"/>
    </source>
</evidence>
<dbReference type="InterPro" id="IPR005859">
    <property type="entry name" value="CysK"/>
</dbReference>
<evidence type="ECO:0000256" key="4">
    <source>
        <dbReference type="ARBA" id="ARBA00012681"/>
    </source>
</evidence>
<feature type="binding site" evidence="10">
    <location>
        <begin position="178"/>
        <end position="182"/>
    </location>
    <ligand>
        <name>pyridoxal 5'-phosphate</name>
        <dbReference type="ChEBI" id="CHEBI:597326"/>
    </ligand>
</feature>
<feature type="domain" description="Tryptophan synthase beta chain-like PALP" evidence="13">
    <location>
        <begin position="9"/>
        <end position="294"/>
    </location>
</feature>
<dbReference type="NCBIfam" id="TIGR01136">
    <property type="entry name" value="cysKM"/>
    <property type="match status" value="1"/>
</dbReference>
<evidence type="ECO:0000256" key="3">
    <source>
        <dbReference type="ARBA" id="ARBA00007103"/>
    </source>
</evidence>
<dbReference type="FunFam" id="3.40.50.1100:FF:000006">
    <property type="entry name" value="Cysteine synthase"/>
    <property type="match status" value="1"/>
</dbReference>
<dbReference type="NCBIfam" id="TIGR01139">
    <property type="entry name" value="cysK"/>
    <property type="match status" value="1"/>
</dbReference>
<comment type="similarity">
    <text evidence="3 12">Belongs to the cysteine synthase/cystathionine beta-synthase family.</text>
</comment>
<dbReference type="InterPro" id="IPR036052">
    <property type="entry name" value="TrpB-like_PALP_sf"/>
</dbReference>
<dbReference type="PANTHER" id="PTHR10314">
    <property type="entry name" value="CYSTATHIONINE BETA-SYNTHASE"/>
    <property type="match status" value="1"/>
</dbReference>
<name>A0A2T2WVJ5_9FIRM</name>
<dbReference type="SUPFAM" id="SSF53686">
    <property type="entry name" value="Tryptophan synthase beta subunit-like PLP-dependent enzymes"/>
    <property type="match status" value="1"/>
</dbReference>
<dbReference type="GO" id="GO:0004124">
    <property type="term" value="F:cysteine synthase activity"/>
    <property type="evidence" value="ECO:0007669"/>
    <property type="project" value="UniProtKB-UniRule"/>
</dbReference>
<evidence type="ECO:0000313" key="15">
    <source>
        <dbReference type="Proteomes" id="UP000242699"/>
    </source>
</evidence>
<protein>
    <recommendedName>
        <fullName evidence="4 12">Cysteine synthase</fullName>
        <ecNumber evidence="4 12">2.5.1.47</ecNumber>
    </recommendedName>
</protein>
<keyword evidence="7 10" id="KW-0663">Pyridoxal phosphate</keyword>
<accession>A0A2T2WVJ5</accession>
<comment type="cofactor">
    <cofactor evidence="1 10 12">
        <name>pyridoxal 5'-phosphate</name>
        <dbReference type="ChEBI" id="CHEBI:597326"/>
    </cofactor>
</comment>
<comment type="catalytic activity">
    <reaction evidence="9 12">
        <text>O-acetyl-L-serine + hydrogen sulfide = L-cysteine + acetate</text>
        <dbReference type="Rhea" id="RHEA:14829"/>
        <dbReference type="ChEBI" id="CHEBI:29919"/>
        <dbReference type="ChEBI" id="CHEBI:30089"/>
        <dbReference type="ChEBI" id="CHEBI:35235"/>
        <dbReference type="ChEBI" id="CHEBI:58340"/>
        <dbReference type="EC" id="2.5.1.47"/>
    </reaction>
</comment>
<dbReference type="Pfam" id="PF00291">
    <property type="entry name" value="PALP"/>
    <property type="match status" value="1"/>
</dbReference>
<feature type="binding site" evidence="10">
    <location>
        <position position="74"/>
    </location>
    <ligand>
        <name>pyridoxal 5'-phosphate</name>
        <dbReference type="ChEBI" id="CHEBI:597326"/>
    </ligand>
</feature>
<keyword evidence="5 12" id="KW-0028">Amino-acid biosynthesis</keyword>
<feature type="modified residue" description="N6-(pyridoxal phosphate)lysine" evidence="11">
    <location>
        <position position="44"/>
    </location>
</feature>
<comment type="pathway">
    <text evidence="2">Amino-acid biosynthesis; L-cysteine biosynthesis; L-cysteine from L-serine: step 2/2.</text>
</comment>
<gene>
    <name evidence="14" type="primary">cysK</name>
    <name evidence="14" type="ORF">C7B43_14225</name>
</gene>
<dbReference type="InterPro" id="IPR001216">
    <property type="entry name" value="P-phosphate_BS"/>
</dbReference>
<dbReference type="InterPro" id="IPR050214">
    <property type="entry name" value="Cys_Synth/Cystath_Beta-Synth"/>
</dbReference>
<dbReference type="Proteomes" id="UP000242699">
    <property type="component" value="Unassembled WGS sequence"/>
</dbReference>
<evidence type="ECO:0000256" key="9">
    <source>
        <dbReference type="ARBA" id="ARBA00047931"/>
    </source>
</evidence>
<evidence type="ECO:0000256" key="7">
    <source>
        <dbReference type="ARBA" id="ARBA00022898"/>
    </source>
</evidence>
<evidence type="ECO:0000256" key="8">
    <source>
        <dbReference type="ARBA" id="ARBA00023192"/>
    </source>
</evidence>
<dbReference type="InterPro" id="IPR001926">
    <property type="entry name" value="TrpB-like_PALP"/>
</dbReference>
<evidence type="ECO:0000256" key="11">
    <source>
        <dbReference type="PIRSR" id="PIRSR605856-51"/>
    </source>
</evidence>
<dbReference type="AlphaFoldDB" id="A0A2T2WVJ5"/>
<dbReference type="EMBL" id="PXYT01000038">
    <property type="protein sequence ID" value="PSR26258.1"/>
    <property type="molecule type" value="Genomic_DNA"/>
</dbReference>